<name>A0A0U3N042_9HYPH</name>
<dbReference type="AlphaFoldDB" id="A0A0U3N042"/>
<evidence type="ECO:0000313" key="1">
    <source>
        <dbReference type="EMBL" id="ALV26152.1"/>
    </source>
</evidence>
<proteinExistence type="predicted"/>
<keyword evidence="2" id="KW-1185">Reference proteome</keyword>
<accession>A0A0U3N042</accession>
<reference evidence="1 2" key="1">
    <citation type="submission" date="2015-10" db="EMBL/GenBank/DDBJ databases">
        <title>The world's first case of liver abscess caused by Pannonibacter phragmitetus.</title>
        <authorList>
            <person name="Ming D."/>
            <person name="Wang M."/>
            <person name="Zhou Y."/>
            <person name="Jiang T."/>
            <person name="Hu S."/>
        </authorList>
    </citation>
    <scope>NUCLEOTIDE SEQUENCE [LARGE SCALE GENOMIC DNA]</scope>
    <source>
        <strain evidence="1 2">31801</strain>
    </source>
</reference>
<dbReference type="KEGG" id="pphr:APZ00_02905"/>
<protein>
    <submittedName>
        <fullName evidence="1">Uncharacterized protein</fullName>
    </submittedName>
</protein>
<evidence type="ECO:0000313" key="2">
    <source>
        <dbReference type="Proteomes" id="UP000064921"/>
    </source>
</evidence>
<organism evidence="1 2">
    <name type="scientific">Pannonibacter phragmitetus</name>
    <dbReference type="NCBI Taxonomy" id="121719"/>
    <lineage>
        <taxon>Bacteria</taxon>
        <taxon>Pseudomonadati</taxon>
        <taxon>Pseudomonadota</taxon>
        <taxon>Alphaproteobacteria</taxon>
        <taxon>Hyphomicrobiales</taxon>
        <taxon>Stappiaceae</taxon>
        <taxon>Pannonibacter</taxon>
    </lineage>
</organism>
<sequence>MKGDYMDITHALEGVEEEKLKAELASFLTDFMTPAFGSLPKREIELRVFDLMRSIGILKPEATIYSLMTDLMVTRTKASQLIFDLEIRRHGSDQERLNELVKQALVHTKFAKDGDYFVMEIENPLVLAHMRQRIRDIGHFSDTSFNTALVRAPLDTVTDLMLDIIPENQHQAIRDALVNAGAPDSSVKGVIKGALKTLGKKVIGEAADQVAEGIVDNSADFLGPLVNASIGQIQERWGALFAADQDDG</sequence>
<dbReference type="Proteomes" id="UP000064921">
    <property type="component" value="Chromosome"/>
</dbReference>
<gene>
    <name evidence="1" type="ORF">APZ00_02905</name>
</gene>
<dbReference type="EMBL" id="CP013068">
    <property type="protein sequence ID" value="ALV26152.1"/>
    <property type="molecule type" value="Genomic_DNA"/>
</dbReference>